<accession>A0A0P1AIQ4</accession>
<organism evidence="1 2">
    <name type="scientific">Plasmopara halstedii</name>
    <name type="common">Downy mildew of sunflower</name>
    <dbReference type="NCBI Taxonomy" id="4781"/>
    <lineage>
        <taxon>Eukaryota</taxon>
        <taxon>Sar</taxon>
        <taxon>Stramenopiles</taxon>
        <taxon>Oomycota</taxon>
        <taxon>Peronosporomycetes</taxon>
        <taxon>Peronosporales</taxon>
        <taxon>Peronosporaceae</taxon>
        <taxon>Plasmopara</taxon>
    </lineage>
</organism>
<dbReference type="RefSeq" id="XP_024576800.1">
    <property type="nucleotide sequence ID" value="XM_024726088.1"/>
</dbReference>
<evidence type="ECO:0000313" key="1">
    <source>
        <dbReference type="EMBL" id="CEG40431.1"/>
    </source>
</evidence>
<dbReference type="AlphaFoldDB" id="A0A0P1AIQ4"/>
<name>A0A0P1AIQ4_PLAHL</name>
<keyword evidence="2" id="KW-1185">Reference proteome</keyword>
<sequence length="58" mass="6626">MAFEAAQNNLSILKTTTYRYLSCMSAFFCRGSLLEEQRVSQSVGEAFVMKIRNMPRAK</sequence>
<reference evidence="2" key="1">
    <citation type="submission" date="2014-09" db="EMBL/GenBank/DDBJ databases">
        <authorList>
            <person name="Sharma Rahul"/>
            <person name="Thines Marco"/>
        </authorList>
    </citation>
    <scope>NUCLEOTIDE SEQUENCE [LARGE SCALE GENOMIC DNA]</scope>
</reference>
<proteinExistence type="predicted"/>
<dbReference type="Proteomes" id="UP000054928">
    <property type="component" value="Unassembled WGS sequence"/>
</dbReference>
<dbReference type="GeneID" id="36405685"/>
<evidence type="ECO:0000313" key="2">
    <source>
        <dbReference type="Proteomes" id="UP000054928"/>
    </source>
</evidence>
<dbReference type="EMBL" id="CCYD01000482">
    <property type="protein sequence ID" value="CEG40431.1"/>
    <property type="molecule type" value="Genomic_DNA"/>
</dbReference>
<protein>
    <submittedName>
        <fullName evidence="1">Uncharacterized protein</fullName>
    </submittedName>
</protein>